<dbReference type="AlphaFoldDB" id="A0A370XC21"/>
<dbReference type="SMART" id="SM00530">
    <property type="entry name" value="HTH_XRE"/>
    <property type="match status" value="1"/>
</dbReference>
<name>A0A370XC21_9GAMM</name>
<dbReference type="CDD" id="cd00093">
    <property type="entry name" value="HTH_XRE"/>
    <property type="match status" value="1"/>
</dbReference>
<reference evidence="2 3" key="1">
    <citation type="submission" date="2018-07" db="EMBL/GenBank/DDBJ databases">
        <title>Dyella monticola sp. nov. and Dyella psychrodurans sp. nov. isolated from monsoon evergreen broad-leaved forest soil of Dinghu Mountain, China.</title>
        <authorList>
            <person name="Gao Z."/>
            <person name="Qiu L."/>
        </authorList>
    </citation>
    <scope>NUCLEOTIDE SEQUENCE [LARGE SCALE GENOMIC DNA]</scope>
    <source>
        <strain evidence="2 3">4MSK11</strain>
    </source>
</reference>
<dbReference type="OrthoDB" id="9803379at2"/>
<dbReference type="PROSITE" id="PS50943">
    <property type="entry name" value="HTH_CROC1"/>
    <property type="match status" value="1"/>
</dbReference>
<comment type="caution">
    <text evidence="2">The sequence shown here is derived from an EMBL/GenBank/DDBJ whole genome shotgun (WGS) entry which is preliminary data.</text>
</comment>
<keyword evidence="3" id="KW-1185">Reference proteome</keyword>
<dbReference type="InterPro" id="IPR010982">
    <property type="entry name" value="Lambda_DNA-bd_dom_sf"/>
</dbReference>
<evidence type="ECO:0000259" key="1">
    <source>
        <dbReference type="PROSITE" id="PS50943"/>
    </source>
</evidence>
<evidence type="ECO:0000313" key="3">
    <source>
        <dbReference type="Proteomes" id="UP000255334"/>
    </source>
</evidence>
<dbReference type="SUPFAM" id="SSF47413">
    <property type="entry name" value="lambda repressor-like DNA-binding domains"/>
    <property type="match status" value="1"/>
</dbReference>
<dbReference type="Proteomes" id="UP000255334">
    <property type="component" value="Unassembled WGS sequence"/>
</dbReference>
<feature type="domain" description="HTH cro/C1-type" evidence="1">
    <location>
        <begin position="27"/>
        <end position="58"/>
    </location>
</feature>
<dbReference type="Gene3D" id="1.10.260.40">
    <property type="entry name" value="lambda repressor-like DNA-binding domains"/>
    <property type="match status" value="1"/>
</dbReference>
<dbReference type="RefSeq" id="WP_115476042.1">
    <property type="nucleotide sequence ID" value="NZ_QRBF01000001.1"/>
</dbReference>
<dbReference type="InterPro" id="IPR001387">
    <property type="entry name" value="Cro/C1-type_HTH"/>
</dbReference>
<dbReference type="Pfam" id="PF13560">
    <property type="entry name" value="HTH_31"/>
    <property type="match status" value="1"/>
</dbReference>
<sequence>MAAARKSTKRALKSLYRSENQVFLATLRALRQGQGLTQVQLAEKLGRNQNFVTAAERGVVRLDGLQLRDWCLACDSNLIAWATEIERQLRAEQRRVSTRKAKK</sequence>
<evidence type="ECO:0000313" key="2">
    <source>
        <dbReference type="EMBL" id="RDS85791.1"/>
    </source>
</evidence>
<organism evidence="2 3">
    <name type="scientific">Dyella psychrodurans</name>
    <dbReference type="NCBI Taxonomy" id="1927960"/>
    <lineage>
        <taxon>Bacteria</taxon>
        <taxon>Pseudomonadati</taxon>
        <taxon>Pseudomonadota</taxon>
        <taxon>Gammaproteobacteria</taxon>
        <taxon>Lysobacterales</taxon>
        <taxon>Rhodanobacteraceae</taxon>
        <taxon>Dyella</taxon>
    </lineage>
</organism>
<dbReference type="EMBL" id="QRBF01000001">
    <property type="protein sequence ID" value="RDS85791.1"/>
    <property type="molecule type" value="Genomic_DNA"/>
</dbReference>
<protein>
    <submittedName>
        <fullName evidence="2">Helix-turn-helix domain-containing protein</fullName>
    </submittedName>
</protein>
<proteinExistence type="predicted"/>
<gene>
    <name evidence="2" type="ORF">DWU99_00500</name>
</gene>
<dbReference type="GO" id="GO:0003677">
    <property type="term" value="F:DNA binding"/>
    <property type="evidence" value="ECO:0007669"/>
    <property type="project" value="InterPro"/>
</dbReference>
<accession>A0A370XC21</accession>